<evidence type="ECO:0000256" key="4">
    <source>
        <dbReference type="ARBA" id="ARBA00022729"/>
    </source>
</evidence>
<keyword evidence="5" id="KW-0574">Periplasm</keyword>
<keyword evidence="7" id="KW-0812">Transmembrane</keyword>
<evidence type="ECO:0000313" key="10">
    <source>
        <dbReference type="Proteomes" id="UP000824366"/>
    </source>
</evidence>
<evidence type="ECO:0000256" key="3">
    <source>
        <dbReference type="ARBA" id="ARBA00022679"/>
    </source>
</evidence>
<gene>
    <name evidence="9" type="ORF">MIZ03_3627</name>
</gene>
<keyword evidence="10" id="KW-1185">Reference proteome</keyword>
<reference evidence="9 10" key="1">
    <citation type="journal article" date="2021" name="Microbiol. Spectr.">
        <title>A Single Bacterium Capable of Oxidation and Reduction of Iron at Circumneutral pH.</title>
        <authorList>
            <person name="Kato S."/>
            <person name="Ohkuma M."/>
        </authorList>
    </citation>
    <scope>NUCLEOTIDE SEQUENCE [LARGE SCALE GENOMIC DNA]</scope>
    <source>
        <strain evidence="9 10">MIZ03</strain>
    </source>
</reference>
<evidence type="ECO:0000256" key="2">
    <source>
        <dbReference type="ARBA" id="ARBA00005182"/>
    </source>
</evidence>
<dbReference type="EMBL" id="AP024238">
    <property type="protein sequence ID" value="BCO28717.1"/>
    <property type="molecule type" value="Genomic_DNA"/>
</dbReference>
<evidence type="ECO:0000256" key="6">
    <source>
        <dbReference type="ARBA" id="ARBA00022841"/>
    </source>
</evidence>
<dbReference type="RefSeq" id="WP_223904642.1">
    <property type="nucleotide sequence ID" value="NZ_AP024238.1"/>
</dbReference>
<evidence type="ECO:0000259" key="8">
    <source>
        <dbReference type="Pfam" id="PF16822"/>
    </source>
</evidence>
<keyword evidence="6" id="KW-0016">Alginate biosynthesis</keyword>
<evidence type="ECO:0000256" key="7">
    <source>
        <dbReference type="SAM" id="Phobius"/>
    </source>
</evidence>
<keyword evidence="4" id="KW-0732">Signal</keyword>
<keyword evidence="7" id="KW-1133">Transmembrane helix</keyword>
<evidence type="ECO:0000256" key="5">
    <source>
        <dbReference type="ARBA" id="ARBA00022764"/>
    </source>
</evidence>
<comment type="subcellular location">
    <subcellularLocation>
        <location evidence="1">Periplasm</location>
    </subcellularLocation>
</comment>
<dbReference type="Pfam" id="PF16822">
    <property type="entry name" value="ALGX"/>
    <property type="match status" value="1"/>
</dbReference>
<keyword evidence="7" id="KW-0472">Membrane</keyword>
<evidence type="ECO:0000256" key="1">
    <source>
        <dbReference type="ARBA" id="ARBA00004418"/>
    </source>
</evidence>
<organism evidence="9 10">
    <name type="scientific">Rhodoferax lithotrophicus</name>
    <dbReference type="NCBI Taxonomy" id="2798804"/>
    <lineage>
        <taxon>Bacteria</taxon>
        <taxon>Pseudomonadati</taxon>
        <taxon>Pseudomonadota</taxon>
        <taxon>Betaproteobacteria</taxon>
        <taxon>Burkholderiales</taxon>
        <taxon>Comamonadaceae</taxon>
        <taxon>Rhodoferax</taxon>
    </lineage>
</organism>
<name>A0ABM7MQR8_9BURK</name>
<sequence>MSTTDKSNEAASKTPHRLALLPAAMFVVMMLAGLGVTVQSLRNVPESAWAGFTEPTKLLGGESTRQFTSNLNDHFLPSHFFAQVERAVTWTLVGDTGAQVGTGCSDWFFLTEELETFPHPQQSAQARADIVAAVAKNLKAQGIDLVVALVPDKTRIEQAHLCGLHRSPLFAQRLSQWQTALTQAGVNVLNLEPVLSALPGERYYRTDSHWNESGSDAAALAIAKHLKGASGVPSAEAAQMNRQTADRPGDLFRLSNLEGLPALLRPPVEKAQITTLAAAPAVPAAGADDLFGDAALPTVVVVGTSFSRTSNFVPFLSHYMGAEVANLAKDGGNFEGSALAYLGSPTFEQTPPKTIVWEVPERMLQKPLSKAEQQWMRDLKLRPAH</sequence>
<dbReference type="InterPro" id="IPR031811">
    <property type="entry name" value="ALGX/ALGJ_SGNH-like"/>
</dbReference>
<feature type="transmembrane region" description="Helical" evidence="7">
    <location>
        <begin position="20"/>
        <end position="38"/>
    </location>
</feature>
<proteinExistence type="predicted"/>
<comment type="pathway">
    <text evidence="2">Glycan biosynthesis; alginate biosynthesis.</text>
</comment>
<feature type="domain" description="AlgX/AlgJ SGNH hydrolase-like" evidence="8">
    <location>
        <begin position="102"/>
        <end position="361"/>
    </location>
</feature>
<protein>
    <submittedName>
        <fullName evidence="9">Alginate O-acetylase AlgJ</fullName>
    </submittedName>
</protein>
<dbReference type="CDD" id="cd14444">
    <property type="entry name" value="AlgX_N_like_1"/>
    <property type="match status" value="1"/>
</dbReference>
<accession>A0ABM7MQR8</accession>
<keyword evidence="3" id="KW-0808">Transferase</keyword>
<dbReference type="Proteomes" id="UP000824366">
    <property type="component" value="Chromosome"/>
</dbReference>
<evidence type="ECO:0000313" key="9">
    <source>
        <dbReference type="EMBL" id="BCO28717.1"/>
    </source>
</evidence>